<organism evidence="1">
    <name type="scientific">Anguilla anguilla</name>
    <name type="common">European freshwater eel</name>
    <name type="synonym">Muraena anguilla</name>
    <dbReference type="NCBI Taxonomy" id="7936"/>
    <lineage>
        <taxon>Eukaryota</taxon>
        <taxon>Metazoa</taxon>
        <taxon>Chordata</taxon>
        <taxon>Craniata</taxon>
        <taxon>Vertebrata</taxon>
        <taxon>Euteleostomi</taxon>
        <taxon>Actinopterygii</taxon>
        <taxon>Neopterygii</taxon>
        <taxon>Teleostei</taxon>
        <taxon>Anguilliformes</taxon>
        <taxon>Anguillidae</taxon>
        <taxon>Anguilla</taxon>
    </lineage>
</organism>
<proteinExistence type="predicted"/>
<reference evidence="1" key="2">
    <citation type="journal article" date="2015" name="Fish Shellfish Immunol.">
        <title>Early steps in the European eel (Anguilla anguilla)-Vibrio vulnificus interaction in the gills: Role of the RtxA13 toxin.</title>
        <authorList>
            <person name="Callol A."/>
            <person name="Pajuelo D."/>
            <person name="Ebbesson L."/>
            <person name="Teles M."/>
            <person name="MacKenzie S."/>
            <person name="Amaro C."/>
        </authorList>
    </citation>
    <scope>NUCLEOTIDE SEQUENCE</scope>
</reference>
<protein>
    <submittedName>
        <fullName evidence="1">Uncharacterized protein</fullName>
    </submittedName>
</protein>
<evidence type="ECO:0000313" key="1">
    <source>
        <dbReference type="EMBL" id="JAH42799.1"/>
    </source>
</evidence>
<name>A0A0E9SN80_ANGAN</name>
<reference evidence="1" key="1">
    <citation type="submission" date="2014-11" db="EMBL/GenBank/DDBJ databases">
        <authorList>
            <person name="Amaro Gonzalez C."/>
        </authorList>
    </citation>
    <scope>NUCLEOTIDE SEQUENCE</scope>
</reference>
<accession>A0A0E9SN80</accession>
<dbReference type="AlphaFoldDB" id="A0A0E9SN80"/>
<dbReference type="EMBL" id="GBXM01065778">
    <property type="protein sequence ID" value="JAH42799.1"/>
    <property type="molecule type" value="Transcribed_RNA"/>
</dbReference>
<sequence>MAGTLRYLDKVVISYRRVKRNCEKWG</sequence>